<comment type="catalytic activity">
    <reaction evidence="1 7">
        <text>6-phospho-D-glucono-1,5-lactone + H2O = 6-phospho-D-gluconate + H(+)</text>
        <dbReference type="Rhea" id="RHEA:12556"/>
        <dbReference type="ChEBI" id="CHEBI:15377"/>
        <dbReference type="ChEBI" id="CHEBI:15378"/>
        <dbReference type="ChEBI" id="CHEBI:57955"/>
        <dbReference type="ChEBI" id="CHEBI:58759"/>
        <dbReference type="EC" id="3.1.1.31"/>
    </reaction>
</comment>
<sequence length="227" mass="24691">MIIRGSRAELGRKAAVIIAEALRSVLEQRPLAVLGVVGGSSVGGVLGHLGEQPLAFNRVHLFMIDERLVPLTHPDSNFQLVASFVEPYLPEANLHPYHHDEADPGASLERYRRLLVDYGGRFDVALLSAGADGHIASLFPEHETIRSDQPFFLLTATAPKPPPGRMSASKTLIGNAGSVVLLFFGHEKRAAFIDFLADEHAVEHCPARLVKRVSERFILTDCSEGSA</sequence>
<dbReference type="PANTHER" id="PTHR11054">
    <property type="entry name" value="6-PHOSPHOGLUCONOLACTONASE"/>
    <property type="match status" value="1"/>
</dbReference>
<proteinExistence type="inferred from homology"/>
<dbReference type="NCBIfam" id="TIGR01198">
    <property type="entry name" value="pgl"/>
    <property type="match status" value="1"/>
</dbReference>
<dbReference type="PANTHER" id="PTHR11054:SF0">
    <property type="entry name" value="6-PHOSPHOGLUCONOLACTONASE"/>
    <property type="match status" value="1"/>
</dbReference>
<gene>
    <name evidence="7 9" type="primary">pgl</name>
    <name evidence="9" type="ORF">DPPLL_06090</name>
</gene>
<evidence type="ECO:0000256" key="6">
    <source>
        <dbReference type="ARBA" id="ARBA00020337"/>
    </source>
</evidence>
<accession>A0ABN6M2L9</accession>
<dbReference type="EC" id="3.1.1.31" evidence="5 7"/>
<reference evidence="9 10" key="1">
    <citation type="submission" date="2022-01" db="EMBL/GenBank/DDBJ databases">
        <title>Desulfofustis limnae sp. nov., a novel mesophilic sulfate-reducing bacterium isolated from marsh soil.</title>
        <authorList>
            <person name="Watanabe M."/>
            <person name="Takahashi A."/>
            <person name="Kojima H."/>
            <person name="Fukui M."/>
        </authorList>
    </citation>
    <scope>NUCLEOTIDE SEQUENCE [LARGE SCALE GENOMIC DNA]</scope>
    <source>
        <strain evidence="9 10">PPLL</strain>
    </source>
</reference>
<feature type="domain" description="Glucosamine/galactosamine-6-phosphate isomerase" evidence="8">
    <location>
        <begin position="7"/>
        <end position="215"/>
    </location>
</feature>
<evidence type="ECO:0000313" key="10">
    <source>
        <dbReference type="Proteomes" id="UP000830055"/>
    </source>
</evidence>
<evidence type="ECO:0000256" key="1">
    <source>
        <dbReference type="ARBA" id="ARBA00000832"/>
    </source>
</evidence>
<dbReference type="InterPro" id="IPR006148">
    <property type="entry name" value="Glc/Gal-6P_isomerase"/>
</dbReference>
<dbReference type="Pfam" id="PF01182">
    <property type="entry name" value="Glucosamine_iso"/>
    <property type="match status" value="1"/>
</dbReference>
<dbReference type="InterPro" id="IPR037171">
    <property type="entry name" value="NagB/RpiA_transferase-like"/>
</dbReference>
<evidence type="ECO:0000256" key="3">
    <source>
        <dbReference type="ARBA" id="ARBA00004961"/>
    </source>
</evidence>
<evidence type="ECO:0000259" key="8">
    <source>
        <dbReference type="Pfam" id="PF01182"/>
    </source>
</evidence>
<organism evidence="9 10">
    <name type="scientific">Desulfofustis limnaeus</name>
    <dbReference type="NCBI Taxonomy" id="2740163"/>
    <lineage>
        <taxon>Bacteria</taxon>
        <taxon>Pseudomonadati</taxon>
        <taxon>Thermodesulfobacteriota</taxon>
        <taxon>Desulfobulbia</taxon>
        <taxon>Desulfobulbales</taxon>
        <taxon>Desulfocapsaceae</taxon>
        <taxon>Desulfofustis</taxon>
    </lineage>
</organism>
<dbReference type="Proteomes" id="UP000830055">
    <property type="component" value="Chromosome"/>
</dbReference>
<evidence type="ECO:0000256" key="2">
    <source>
        <dbReference type="ARBA" id="ARBA00002681"/>
    </source>
</evidence>
<keyword evidence="10" id="KW-1185">Reference proteome</keyword>
<name>A0ABN6M2L9_9BACT</name>
<comment type="function">
    <text evidence="2 7">Hydrolysis of 6-phosphogluconolactone to 6-phosphogluconate.</text>
</comment>
<dbReference type="InterPro" id="IPR039104">
    <property type="entry name" value="6PGL"/>
</dbReference>
<keyword evidence="7" id="KW-0378">Hydrolase</keyword>
<evidence type="ECO:0000256" key="7">
    <source>
        <dbReference type="RuleBase" id="RU365095"/>
    </source>
</evidence>
<evidence type="ECO:0000256" key="4">
    <source>
        <dbReference type="ARBA" id="ARBA00010662"/>
    </source>
</evidence>
<dbReference type="InterPro" id="IPR005900">
    <property type="entry name" value="6-phosphogluconolactonase_DevB"/>
</dbReference>
<dbReference type="EMBL" id="AP025516">
    <property type="protein sequence ID" value="BDD86244.1"/>
    <property type="molecule type" value="Genomic_DNA"/>
</dbReference>
<dbReference type="SUPFAM" id="SSF100950">
    <property type="entry name" value="NagB/RpiA/CoA transferase-like"/>
    <property type="match status" value="1"/>
</dbReference>
<dbReference type="RefSeq" id="WP_284153338.1">
    <property type="nucleotide sequence ID" value="NZ_AP025516.1"/>
</dbReference>
<comment type="pathway">
    <text evidence="3 7">Carbohydrate degradation; pentose phosphate pathway; D-ribulose 5-phosphate from D-glucose 6-phosphate (oxidative stage): step 2/3.</text>
</comment>
<comment type="similarity">
    <text evidence="4 7">Belongs to the glucosamine/galactosamine-6-phosphate isomerase family. 6-phosphogluconolactonase subfamily.</text>
</comment>
<dbReference type="Gene3D" id="3.40.50.1360">
    <property type="match status" value="1"/>
</dbReference>
<evidence type="ECO:0000313" key="9">
    <source>
        <dbReference type="EMBL" id="BDD86244.1"/>
    </source>
</evidence>
<evidence type="ECO:0000256" key="5">
    <source>
        <dbReference type="ARBA" id="ARBA00013198"/>
    </source>
</evidence>
<protein>
    <recommendedName>
        <fullName evidence="6 7">6-phosphogluconolactonase</fullName>
        <shortName evidence="7">6PGL</shortName>
        <ecNumber evidence="5 7">3.1.1.31</ecNumber>
    </recommendedName>
</protein>